<name>A0ABW3UH43_9BACL</name>
<evidence type="ECO:0000313" key="1">
    <source>
        <dbReference type="EMBL" id="MFD1219950.1"/>
    </source>
</evidence>
<comment type="caution">
    <text evidence="1">The sequence shown here is derived from an EMBL/GenBank/DDBJ whole genome shotgun (WGS) entry which is preliminary data.</text>
</comment>
<dbReference type="EMBL" id="JBHTLU010000012">
    <property type="protein sequence ID" value="MFD1219950.1"/>
    <property type="molecule type" value="Genomic_DNA"/>
</dbReference>
<gene>
    <name evidence="1" type="ORF">ACFQ4B_07460</name>
</gene>
<reference evidence="2" key="1">
    <citation type="journal article" date="2019" name="Int. J. Syst. Evol. Microbiol.">
        <title>The Global Catalogue of Microorganisms (GCM) 10K type strain sequencing project: providing services to taxonomists for standard genome sequencing and annotation.</title>
        <authorList>
            <consortium name="The Broad Institute Genomics Platform"/>
            <consortium name="The Broad Institute Genome Sequencing Center for Infectious Disease"/>
            <person name="Wu L."/>
            <person name="Ma J."/>
        </authorList>
    </citation>
    <scope>NUCLEOTIDE SEQUENCE [LARGE SCALE GENOMIC DNA]</scope>
    <source>
        <strain evidence="2">CCUG 53270</strain>
    </source>
</reference>
<dbReference type="Proteomes" id="UP001597180">
    <property type="component" value="Unassembled WGS sequence"/>
</dbReference>
<accession>A0ABW3UH43</accession>
<organism evidence="1 2">
    <name type="scientific">Paenibacillus vulneris</name>
    <dbReference type="NCBI Taxonomy" id="1133364"/>
    <lineage>
        <taxon>Bacteria</taxon>
        <taxon>Bacillati</taxon>
        <taxon>Bacillota</taxon>
        <taxon>Bacilli</taxon>
        <taxon>Bacillales</taxon>
        <taxon>Paenibacillaceae</taxon>
        <taxon>Paenibacillus</taxon>
    </lineage>
</organism>
<sequence>MDAIHGQAYFELIVGVRRSGGEYIELTFINDTASGQYDLKTYKQSMAPKELFCPE</sequence>
<dbReference type="RefSeq" id="WP_345594341.1">
    <property type="nucleotide sequence ID" value="NZ_BAABJG010000055.1"/>
</dbReference>
<proteinExistence type="predicted"/>
<keyword evidence="2" id="KW-1185">Reference proteome</keyword>
<protein>
    <submittedName>
        <fullName evidence="1">Uncharacterized protein</fullName>
    </submittedName>
</protein>
<evidence type="ECO:0000313" key="2">
    <source>
        <dbReference type="Proteomes" id="UP001597180"/>
    </source>
</evidence>